<dbReference type="Proteomes" id="UP001607303">
    <property type="component" value="Unassembled WGS sequence"/>
</dbReference>
<gene>
    <name evidence="2" type="ORF">V1477_015457</name>
</gene>
<evidence type="ECO:0000256" key="1">
    <source>
        <dbReference type="SAM" id="Phobius"/>
    </source>
</evidence>
<accession>A0ABD2BFW2</accession>
<proteinExistence type="predicted"/>
<evidence type="ECO:0000313" key="3">
    <source>
        <dbReference type="Proteomes" id="UP001607303"/>
    </source>
</evidence>
<organism evidence="2 3">
    <name type="scientific">Vespula maculifrons</name>
    <name type="common">Eastern yellow jacket</name>
    <name type="synonym">Wasp</name>
    <dbReference type="NCBI Taxonomy" id="7453"/>
    <lineage>
        <taxon>Eukaryota</taxon>
        <taxon>Metazoa</taxon>
        <taxon>Ecdysozoa</taxon>
        <taxon>Arthropoda</taxon>
        <taxon>Hexapoda</taxon>
        <taxon>Insecta</taxon>
        <taxon>Pterygota</taxon>
        <taxon>Neoptera</taxon>
        <taxon>Endopterygota</taxon>
        <taxon>Hymenoptera</taxon>
        <taxon>Apocrita</taxon>
        <taxon>Aculeata</taxon>
        <taxon>Vespoidea</taxon>
        <taxon>Vespidae</taxon>
        <taxon>Vespinae</taxon>
        <taxon>Vespula</taxon>
    </lineage>
</organism>
<keyword evidence="1" id="KW-0472">Membrane</keyword>
<dbReference type="EMBL" id="JAYRBN010000076">
    <property type="protein sequence ID" value="KAL2731634.1"/>
    <property type="molecule type" value="Genomic_DNA"/>
</dbReference>
<keyword evidence="1" id="KW-0812">Transmembrane</keyword>
<sequence>MAVKWPVTDREIAFISDDINQGGVMYVQDENLFTIEIHYLPVYHSIPESVFSMIEKLGINCLATFPRILRTGRRNIPAFFSTYSLSFVLCISNILFNMLSSVMIHKTCFINILEIICDLVQNGLRISVCSSNKRRIIFFIIRGQDAHRAKNQQTFRSNKKRIILFVIQGQDAHRASINKDFKVSASLKRISTNFGVYLPHFQPATYHPTSMSTYIADECFGATVELLRYRVTTFCGNIEMLVGPDTMRSNFHLGVECSVSM</sequence>
<feature type="transmembrane region" description="Helical" evidence="1">
    <location>
        <begin position="76"/>
        <end position="99"/>
    </location>
</feature>
<reference evidence="2 3" key="1">
    <citation type="journal article" date="2024" name="Ann. Entomol. Soc. Am.">
        <title>Genomic analyses of the southern and eastern yellowjacket wasps (Hymenoptera: Vespidae) reveal evolutionary signatures of social life.</title>
        <authorList>
            <person name="Catto M.A."/>
            <person name="Caine P.B."/>
            <person name="Orr S.E."/>
            <person name="Hunt B.G."/>
            <person name="Goodisman M.A.D."/>
        </authorList>
    </citation>
    <scope>NUCLEOTIDE SEQUENCE [LARGE SCALE GENOMIC DNA]</scope>
    <source>
        <strain evidence="2">232</strain>
        <tissue evidence="2">Head and thorax</tissue>
    </source>
</reference>
<comment type="caution">
    <text evidence="2">The sequence shown here is derived from an EMBL/GenBank/DDBJ whole genome shotgun (WGS) entry which is preliminary data.</text>
</comment>
<keyword evidence="1" id="KW-1133">Transmembrane helix</keyword>
<dbReference type="AlphaFoldDB" id="A0ABD2BFW2"/>
<evidence type="ECO:0000313" key="2">
    <source>
        <dbReference type="EMBL" id="KAL2731634.1"/>
    </source>
</evidence>
<keyword evidence="3" id="KW-1185">Reference proteome</keyword>
<protein>
    <submittedName>
        <fullName evidence="2">Uncharacterized protein</fullName>
    </submittedName>
</protein>
<name>A0ABD2BFW2_VESMC</name>